<dbReference type="PROSITE" id="PS51318">
    <property type="entry name" value="TAT"/>
    <property type="match status" value="1"/>
</dbReference>
<keyword evidence="3" id="KW-1185">Reference proteome</keyword>
<name>A0A3M2L9A8_9ACTN</name>
<keyword evidence="1" id="KW-0472">Membrane</keyword>
<keyword evidence="1" id="KW-1133">Transmembrane helix</keyword>
<gene>
    <name evidence="2" type="ORF">EBO15_41635</name>
</gene>
<reference evidence="2 3" key="1">
    <citation type="submission" date="2018-10" db="EMBL/GenBank/DDBJ databases">
        <title>Isolation from soil.</title>
        <authorList>
            <person name="Hu J."/>
        </authorList>
    </citation>
    <scope>NUCLEOTIDE SEQUENCE [LARGE SCALE GENOMIC DNA]</scope>
    <source>
        <strain evidence="2 3">NEAU-Ht49</strain>
    </source>
</reference>
<protein>
    <recommendedName>
        <fullName evidence="4">Peptidase MA-like domain-containing protein</fullName>
    </recommendedName>
</protein>
<dbReference type="OrthoDB" id="5242307at2"/>
<sequence>MEPVTAEEPSRRRALGMLAGGGAAACLAAGAGVLALTRRPDAGPRTITASPVGTPDPRAVAAVLANRARAVRERNRIAFMATVADAPAAFQQAQARLFDNLAKIPLDGWEERPGSPHGASGVVQVSLRYRITGFDTGPVARTRHLAFAPRSGTWTIIGDGSSAGLVGDSDITDAGPLTVVRKGPALVVGDASGLDEIARRLAAAVPAVTAVTGTSWARRAVALAPADAALAGRVAGTGNGQDVARFAALAVVTPGPDGSPGQDRVVVSPAFGRLNDLGRRVVLTHELTHVATGGARDGRTPIWLIEGFADYVGYKNANVPVKSAARELAADVAAGRVPAALPSRDDFDGASGRLSQAYQEAWLACRMVADRYGETALVRLYRAAGRESEAAALRRVLGLPPDTFTADWRDYLRKELT</sequence>
<feature type="transmembrane region" description="Helical" evidence="1">
    <location>
        <begin position="15"/>
        <end position="36"/>
    </location>
</feature>
<dbReference type="EMBL" id="RFFG01000185">
    <property type="protein sequence ID" value="RMI33143.1"/>
    <property type="molecule type" value="Genomic_DNA"/>
</dbReference>
<accession>A0A3M2L9A8</accession>
<dbReference type="AlphaFoldDB" id="A0A3M2L9A8"/>
<evidence type="ECO:0000256" key="1">
    <source>
        <dbReference type="SAM" id="Phobius"/>
    </source>
</evidence>
<organism evidence="2 3">
    <name type="scientific">Actinomadura harenae</name>
    <dbReference type="NCBI Taxonomy" id="2483351"/>
    <lineage>
        <taxon>Bacteria</taxon>
        <taxon>Bacillati</taxon>
        <taxon>Actinomycetota</taxon>
        <taxon>Actinomycetes</taxon>
        <taxon>Streptosporangiales</taxon>
        <taxon>Thermomonosporaceae</taxon>
        <taxon>Actinomadura</taxon>
    </lineage>
</organism>
<dbReference type="InterPro" id="IPR006311">
    <property type="entry name" value="TAT_signal"/>
</dbReference>
<evidence type="ECO:0008006" key="4">
    <source>
        <dbReference type="Google" id="ProtNLM"/>
    </source>
</evidence>
<keyword evidence="1" id="KW-0812">Transmembrane</keyword>
<evidence type="ECO:0000313" key="3">
    <source>
        <dbReference type="Proteomes" id="UP000282674"/>
    </source>
</evidence>
<evidence type="ECO:0000313" key="2">
    <source>
        <dbReference type="EMBL" id="RMI33143.1"/>
    </source>
</evidence>
<dbReference type="Proteomes" id="UP000282674">
    <property type="component" value="Unassembled WGS sequence"/>
</dbReference>
<comment type="caution">
    <text evidence="2">The sequence shown here is derived from an EMBL/GenBank/DDBJ whole genome shotgun (WGS) entry which is preliminary data.</text>
</comment>
<proteinExistence type="predicted"/>